<evidence type="ECO:0000313" key="2">
    <source>
        <dbReference type="Proteomes" id="UP001140066"/>
    </source>
</evidence>
<keyword evidence="2" id="KW-1185">Reference proteome</keyword>
<reference evidence="1" key="1">
    <citation type="submission" date="2022-07" db="EMBL/GenBank/DDBJ databases">
        <title>Phylogenomic reconstructions and comparative analyses of Kickxellomycotina fungi.</title>
        <authorList>
            <person name="Reynolds N.K."/>
            <person name="Stajich J.E."/>
            <person name="Barry K."/>
            <person name="Grigoriev I.V."/>
            <person name="Crous P."/>
            <person name="Smith M.E."/>
        </authorList>
    </citation>
    <scope>NUCLEOTIDE SEQUENCE</scope>
    <source>
        <strain evidence="1">BCRC 34191</strain>
    </source>
</reference>
<dbReference type="EMBL" id="JANBUK010000833">
    <property type="protein sequence ID" value="KAJ2788526.1"/>
    <property type="molecule type" value="Genomic_DNA"/>
</dbReference>
<evidence type="ECO:0000313" key="1">
    <source>
        <dbReference type="EMBL" id="KAJ2788526.1"/>
    </source>
</evidence>
<accession>A0ACC1KEX6</accession>
<name>A0ACC1KEX6_9FUNG</name>
<sequence length="105" mass="11291">MTSNGKKRSAVLDTETTKATTAAATQSATAADSEHRHPCFWGVLHGESLKFVFVSASLQGFLGGERSAALPGQSLFDFIHPEEANRARHDLVDTFISKPFLGSNI</sequence>
<gene>
    <name evidence="1" type="ORF">GGI18_002903</name>
</gene>
<dbReference type="Proteomes" id="UP001140066">
    <property type="component" value="Unassembled WGS sequence"/>
</dbReference>
<organism evidence="1 2">
    <name type="scientific">Coemansia linderi</name>
    <dbReference type="NCBI Taxonomy" id="2663919"/>
    <lineage>
        <taxon>Eukaryota</taxon>
        <taxon>Fungi</taxon>
        <taxon>Fungi incertae sedis</taxon>
        <taxon>Zoopagomycota</taxon>
        <taxon>Kickxellomycotina</taxon>
        <taxon>Kickxellomycetes</taxon>
        <taxon>Kickxellales</taxon>
        <taxon>Kickxellaceae</taxon>
        <taxon>Coemansia</taxon>
    </lineage>
</organism>
<comment type="caution">
    <text evidence="1">The sequence shown here is derived from an EMBL/GenBank/DDBJ whole genome shotgun (WGS) entry which is preliminary data.</text>
</comment>
<protein>
    <submittedName>
        <fullName evidence="1">Uncharacterized protein</fullName>
    </submittedName>
</protein>
<feature type="non-terminal residue" evidence="1">
    <location>
        <position position="105"/>
    </location>
</feature>
<proteinExistence type="predicted"/>